<feature type="compositionally biased region" description="Basic and acidic residues" evidence="1">
    <location>
        <begin position="147"/>
        <end position="161"/>
    </location>
</feature>
<accession>A0A1L9NAD4</accession>
<feature type="compositionally biased region" description="Basic and acidic residues" evidence="1">
    <location>
        <begin position="172"/>
        <end position="193"/>
    </location>
</feature>
<dbReference type="OMA" id="TISHHWR"/>
<organism evidence="2 3">
    <name type="scientific">Aspergillus tubingensis (strain CBS 134.48)</name>
    <dbReference type="NCBI Taxonomy" id="767770"/>
    <lineage>
        <taxon>Eukaryota</taxon>
        <taxon>Fungi</taxon>
        <taxon>Dikarya</taxon>
        <taxon>Ascomycota</taxon>
        <taxon>Pezizomycotina</taxon>
        <taxon>Eurotiomycetes</taxon>
        <taxon>Eurotiomycetidae</taxon>
        <taxon>Eurotiales</taxon>
        <taxon>Aspergillaceae</taxon>
        <taxon>Aspergillus</taxon>
        <taxon>Aspergillus subgen. Circumdati</taxon>
    </lineage>
</organism>
<gene>
    <name evidence="2" type="ORF">ASPTUDRAFT_187603</name>
</gene>
<dbReference type="STRING" id="767770.A0A1L9NAD4"/>
<sequence>MSSIFCCPSIHPYRPQKLDHEDKFEAFMQWTKLESSPTLDLASVGADTVPYAVQLVRQVNFGPQESIRYFAPAGTGSQFVEVAEGDLIDWNFEKLNSYKNFRCDKHNKFYEVNLYQRNPTISHHWRVNLARPSRDIDLALRTKERQSKELRIGNESSEYKADLSQGEASAQKQHDPIARSLEDIPAKGTDSKSPEMIPPAADPDNLALKSVLRFLLPPDRISLRSNHLLSLLCLDWLNQKFDLGLELESSWISGLTSSNMIVFLCGCFDSSVDDEVNVVEVEALVIPAMKESELTTRQKVSGRDRFHQIVTRILDFGSGVDWVSKHGCHVRRVLDSFPSADFLEESLRANEKYEGDWSHQCTSVIQSAFNEEPDEEPSVWLSPIDNYYPQHEVYDFGYGSESPKDFTACDKECGYCGHCDY</sequence>
<keyword evidence="3" id="KW-1185">Reference proteome</keyword>
<dbReference type="Proteomes" id="UP000184304">
    <property type="component" value="Unassembled WGS sequence"/>
</dbReference>
<evidence type="ECO:0000256" key="1">
    <source>
        <dbReference type="SAM" id="MobiDB-lite"/>
    </source>
</evidence>
<dbReference type="AlphaFoldDB" id="A0A1L9NAD4"/>
<protein>
    <submittedName>
        <fullName evidence="2">Uncharacterized protein</fullName>
    </submittedName>
</protein>
<evidence type="ECO:0000313" key="3">
    <source>
        <dbReference type="Proteomes" id="UP000184304"/>
    </source>
</evidence>
<evidence type="ECO:0000313" key="2">
    <source>
        <dbReference type="EMBL" id="OJI86199.1"/>
    </source>
</evidence>
<dbReference type="VEuPathDB" id="FungiDB:ASPTUDRAFT_187603"/>
<dbReference type="EMBL" id="KV878187">
    <property type="protein sequence ID" value="OJI86199.1"/>
    <property type="molecule type" value="Genomic_DNA"/>
</dbReference>
<proteinExistence type="predicted"/>
<dbReference type="OrthoDB" id="10264507at2759"/>
<name>A0A1L9NAD4_ASPTC</name>
<reference evidence="3" key="1">
    <citation type="journal article" date="2017" name="Genome Biol.">
        <title>Comparative genomics reveals high biological diversity and specific adaptations in the industrially and medically important fungal genus Aspergillus.</title>
        <authorList>
            <person name="de Vries R.P."/>
            <person name="Riley R."/>
            <person name="Wiebenga A."/>
            <person name="Aguilar-Osorio G."/>
            <person name="Amillis S."/>
            <person name="Uchima C.A."/>
            <person name="Anderluh G."/>
            <person name="Asadollahi M."/>
            <person name="Askin M."/>
            <person name="Barry K."/>
            <person name="Battaglia E."/>
            <person name="Bayram O."/>
            <person name="Benocci T."/>
            <person name="Braus-Stromeyer S.A."/>
            <person name="Caldana C."/>
            <person name="Canovas D."/>
            <person name="Cerqueira G.C."/>
            <person name="Chen F."/>
            <person name="Chen W."/>
            <person name="Choi C."/>
            <person name="Clum A."/>
            <person name="Dos Santos R.A."/>
            <person name="Damasio A.R."/>
            <person name="Diallinas G."/>
            <person name="Emri T."/>
            <person name="Fekete E."/>
            <person name="Flipphi M."/>
            <person name="Freyberg S."/>
            <person name="Gallo A."/>
            <person name="Gournas C."/>
            <person name="Habgood R."/>
            <person name="Hainaut M."/>
            <person name="Harispe M.L."/>
            <person name="Henrissat B."/>
            <person name="Hilden K.S."/>
            <person name="Hope R."/>
            <person name="Hossain A."/>
            <person name="Karabika E."/>
            <person name="Karaffa L."/>
            <person name="Karanyi Z."/>
            <person name="Krasevec N."/>
            <person name="Kuo A."/>
            <person name="Kusch H."/>
            <person name="LaButti K."/>
            <person name="Lagendijk E.L."/>
            <person name="Lapidus A."/>
            <person name="Levasseur A."/>
            <person name="Lindquist E."/>
            <person name="Lipzen A."/>
            <person name="Logrieco A.F."/>
            <person name="MacCabe A."/>
            <person name="Maekelae M.R."/>
            <person name="Malavazi I."/>
            <person name="Melin P."/>
            <person name="Meyer V."/>
            <person name="Mielnichuk N."/>
            <person name="Miskei M."/>
            <person name="Molnar A.P."/>
            <person name="Mule G."/>
            <person name="Ngan C.Y."/>
            <person name="Orejas M."/>
            <person name="Orosz E."/>
            <person name="Ouedraogo J.P."/>
            <person name="Overkamp K.M."/>
            <person name="Park H.-S."/>
            <person name="Perrone G."/>
            <person name="Piumi F."/>
            <person name="Punt P.J."/>
            <person name="Ram A.F."/>
            <person name="Ramon A."/>
            <person name="Rauscher S."/>
            <person name="Record E."/>
            <person name="Riano-Pachon D.M."/>
            <person name="Robert V."/>
            <person name="Roehrig J."/>
            <person name="Ruller R."/>
            <person name="Salamov A."/>
            <person name="Salih N.S."/>
            <person name="Samson R.A."/>
            <person name="Sandor E."/>
            <person name="Sanguinetti M."/>
            <person name="Schuetze T."/>
            <person name="Sepcic K."/>
            <person name="Shelest E."/>
            <person name="Sherlock G."/>
            <person name="Sophianopoulou V."/>
            <person name="Squina F.M."/>
            <person name="Sun H."/>
            <person name="Susca A."/>
            <person name="Todd R.B."/>
            <person name="Tsang A."/>
            <person name="Unkles S.E."/>
            <person name="van de Wiele N."/>
            <person name="van Rossen-Uffink D."/>
            <person name="Oliveira J.V."/>
            <person name="Vesth T.C."/>
            <person name="Visser J."/>
            <person name="Yu J.-H."/>
            <person name="Zhou M."/>
            <person name="Andersen M.R."/>
            <person name="Archer D.B."/>
            <person name="Baker S.E."/>
            <person name="Benoit I."/>
            <person name="Brakhage A.A."/>
            <person name="Braus G.H."/>
            <person name="Fischer R."/>
            <person name="Frisvad J.C."/>
            <person name="Goldman G.H."/>
            <person name="Houbraken J."/>
            <person name="Oakley B."/>
            <person name="Pocsi I."/>
            <person name="Scazzocchio C."/>
            <person name="Seiboth B."/>
            <person name="vanKuyk P.A."/>
            <person name="Wortman J."/>
            <person name="Dyer P.S."/>
            <person name="Grigoriev I.V."/>
        </authorList>
    </citation>
    <scope>NUCLEOTIDE SEQUENCE [LARGE SCALE GENOMIC DNA]</scope>
    <source>
        <strain evidence="3">CBS 134.48</strain>
    </source>
</reference>
<feature type="region of interest" description="Disordered" evidence="1">
    <location>
        <begin position="147"/>
        <end position="200"/>
    </location>
</feature>